<evidence type="ECO:0000313" key="3">
    <source>
        <dbReference type="EMBL" id="OAD74172.1"/>
    </source>
</evidence>
<sequence length="893" mass="100556">MNFRSESPPPTSPLHEHLHPPQYFAWIPAICTYKRFPRYVAAVLGLIFFLLWTSFVLFNTNKQSQAINPLASTIQEIDGSWRSPHLQGNTSNLINNLILIILVDPNGKSATENGTQLPFLQALQTFSVQGHSAPALLTLTAQVTPTPASITAVLTINSTNSLTSQINSILAQTVHVDHIWITAPSSIVPAVQNEVDNYSSGVSIMVFSVDPSTSFPPGSAGHTPWLSVLSDIKTDYTWVVQQDATLDTRALAWVYNVLQTDIYQNALVGTQGSLLPVHKDRSSSLSCVPDQARSLDRTQAVDMIHGSWLLRHSWIPALAASVHPDTLGFPLDYHISQSLLHSAAIPSIVLPDPYHTSDNSQTCEHILTEFESENLWRKSLGQRMHLLDQYTQQTVLFLVDGPIQAAALQPLICRFPDVVHVAVTGKAGQLSGETLAETLAKDGCSATVHDLNVDHTDRLSIDLTTRLARYMSLLRPRVVLHVRDTIFDENLQILERVDKTTVISLPSLEIEHALWIADLSLEALQQWHKIQMDIIIITDRRSQSLHRLLESANDANYLGDQVGLVIHMEQTADETTHELVNDYTWRQGSKTLRHRIQKGGLMPAIVESWYPNNNHNYAVLLEDDIEVSPLFYCWAKYTILKYRYEQSSPHLYGISLYSPTTLELLPEGRRPFHLQEAIAGYPANIPYLSQVPCSWGAVYFPEHWREFHSYLTGRLEDLALPVSQYNITVPNCRSEHWSKSWKKYYIELAYLRAYVMLYPNYKDFESFSTNHLEIGTHIKTVNSKSKLDSFQVSLMINDTLLEQLPNHRLPIYDSLPTLTLWGKLMSHEEMDHIAAEWHKSISACPRDPLSYDTQDILCPFPGGPTPIVPVSIYRKKPKTTKRATSTPSVSLSP</sequence>
<dbReference type="AlphaFoldDB" id="A0A162U7X7"/>
<feature type="region of interest" description="Disordered" evidence="1">
    <location>
        <begin position="874"/>
        <end position="893"/>
    </location>
</feature>
<evidence type="ECO:0000256" key="2">
    <source>
        <dbReference type="SAM" id="Phobius"/>
    </source>
</evidence>
<feature type="transmembrane region" description="Helical" evidence="2">
    <location>
        <begin position="39"/>
        <end position="58"/>
    </location>
</feature>
<proteinExistence type="predicted"/>
<dbReference type="Gene3D" id="3.90.550.10">
    <property type="entry name" value="Spore Coat Polysaccharide Biosynthesis Protein SpsA, Chain A"/>
    <property type="match status" value="1"/>
</dbReference>
<dbReference type="Proteomes" id="UP000077315">
    <property type="component" value="Unassembled WGS sequence"/>
</dbReference>
<name>A0A162U7X7_PHYB8</name>
<feature type="compositionally biased region" description="Polar residues" evidence="1">
    <location>
        <begin position="882"/>
        <end position="893"/>
    </location>
</feature>
<gene>
    <name evidence="3" type="ORF">PHYBLDRAFT_144625</name>
</gene>
<protein>
    <submittedName>
        <fullName evidence="3">Uncharacterized protein</fullName>
    </submittedName>
</protein>
<dbReference type="SUPFAM" id="SSF53448">
    <property type="entry name" value="Nucleotide-diphospho-sugar transferases"/>
    <property type="match status" value="1"/>
</dbReference>
<dbReference type="PANTHER" id="PTHR33604:SF3">
    <property type="entry name" value="OSJNBA0004B13.7 PROTEIN"/>
    <property type="match status" value="1"/>
</dbReference>
<dbReference type="EMBL" id="KV440979">
    <property type="protein sequence ID" value="OAD74172.1"/>
    <property type="molecule type" value="Genomic_DNA"/>
</dbReference>
<dbReference type="GeneID" id="28992162"/>
<keyword evidence="2" id="KW-1133">Transmembrane helix</keyword>
<keyword evidence="2" id="KW-0472">Membrane</keyword>
<evidence type="ECO:0000256" key="1">
    <source>
        <dbReference type="SAM" id="MobiDB-lite"/>
    </source>
</evidence>
<keyword evidence="4" id="KW-1185">Reference proteome</keyword>
<dbReference type="RefSeq" id="XP_018292212.1">
    <property type="nucleotide sequence ID" value="XM_018431256.1"/>
</dbReference>
<dbReference type="STRING" id="763407.A0A162U7X7"/>
<dbReference type="PANTHER" id="PTHR33604">
    <property type="entry name" value="OSJNBA0004B13.7 PROTEIN"/>
    <property type="match status" value="1"/>
</dbReference>
<dbReference type="InParanoid" id="A0A162U7X7"/>
<dbReference type="OrthoDB" id="2020070at2759"/>
<accession>A0A162U7X7</accession>
<reference evidence="4" key="1">
    <citation type="submission" date="2015-06" db="EMBL/GenBank/DDBJ databases">
        <title>Expansion of signal transduction pathways in fungi by whole-genome duplication.</title>
        <authorList>
            <consortium name="DOE Joint Genome Institute"/>
            <person name="Corrochano L.M."/>
            <person name="Kuo A."/>
            <person name="Marcet-Houben M."/>
            <person name="Polaino S."/>
            <person name="Salamov A."/>
            <person name="Villalobos J.M."/>
            <person name="Alvarez M.I."/>
            <person name="Avalos J."/>
            <person name="Benito E.P."/>
            <person name="Benoit I."/>
            <person name="Burger G."/>
            <person name="Camino L.P."/>
            <person name="Canovas D."/>
            <person name="Cerda-Olmedo E."/>
            <person name="Cheng J.-F."/>
            <person name="Dominguez A."/>
            <person name="Elias M."/>
            <person name="Eslava A.P."/>
            <person name="Glaser F."/>
            <person name="Grimwood J."/>
            <person name="Gutierrez G."/>
            <person name="Heitman J."/>
            <person name="Henrissat B."/>
            <person name="Iturriaga E.A."/>
            <person name="Lang B.F."/>
            <person name="Lavin J.L."/>
            <person name="Lee S."/>
            <person name="Li W."/>
            <person name="Lindquist E."/>
            <person name="Lopez-Garcia S."/>
            <person name="Luque E.M."/>
            <person name="Marcos A.T."/>
            <person name="Martin J."/>
            <person name="McCluskey K."/>
            <person name="Medina H.R."/>
            <person name="Miralles-Duran A."/>
            <person name="Miyazaki A."/>
            <person name="Munoz-Torres E."/>
            <person name="Oguiza J.A."/>
            <person name="Ohm R."/>
            <person name="Olmedo M."/>
            <person name="Orejas M."/>
            <person name="Ortiz-Castellanos L."/>
            <person name="Pisabarro A.G."/>
            <person name="Rodriguez-Romero J."/>
            <person name="Ruiz-Herrera J."/>
            <person name="Ruiz-Vazquez R."/>
            <person name="Sanz C."/>
            <person name="Schackwitz W."/>
            <person name="Schmutz J."/>
            <person name="Shahriari M."/>
            <person name="Shelest E."/>
            <person name="Silva-Franco F."/>
            <person name="Soanes D."/>
            <person name="Syed K."/>
            <person name="Tagua V.G."/>
            <person name="Talbot N.J."/>
            <person name="Thon M."/>
            <person name="De vries R.P."/>
            <person name="Wiebenga A."/>
            <person name="Yadav J.S."/>
            <person name="Braun E.L."/>
            <person name="Baker S."/>
            <person name="Garre V."/>
            <person name="Horwitz B."/>
            <person name="Torres-Martinez S."/>
            <person name="Idnurm A."/>
            <person name="Herrera-Estrella A."/>
            <person name="Gabaldon T."/>
            <person name="Grigoriev I.V."/>
        </authorList>
    </citation>
    <scope>NUCLEOTIDE SEQUENCE [LARGE SCALE GENOMIC DNA]</scope>
    <source>
        <strain evidence="4">NRRL 1555(-)</strain>
    </source>
</reference>
<dbReference type="InterPro" id="IPR029044">
    <property type="entry name" value="Nucleotide-diphossugar_trans"/>
</dbReference>
<dbReference type="VEuPathDB" id="FungiDB:PHYBLDRAFT_144625"/>
<evidence type="ECO:0000313" key="4">
    <source>
        <dbReference type="Proteomes" id="UP000077315"/>
    </source>
</evidence>
<keyword evidence="2" id="KW-0812">Transmembrane</keyword>
<organism evidence="3 4">
    <name type="scientific">Phycomyces blakesleeanus (strain ATCC 8743b / DSM 1359 / FGSC 10004 / NBRC 33097 / NRRL 1555)</name>
    <dbReference type="NCBI Taxonomy" id="763407"/>
    <lineage>
        <taxon>Eukaryota</taxon>
        <taxon>Fungi</taxon>
        <taxon>Fungi incertae sedis</taxon>
        <taxon>Mucoromycota</taxon>
        <taxon>Mucoromycotina</taxon>
        <taxon>Mucoromycetes</taxon>
        <taxon>Mucorales</taxon>
        <taxon>Phycomycetaceae</taxon>
        <taxon>Phycomyces</taxon>
    </lineage>
</organism>